<dbReference type="Pfam" id="PF00534">
    <property type="entry name" value="Glycos_transf_1"/>
    <property type="match status" value="1"/>
</dbReference>
<dbReference type="GO" id="GO:0016757">
    <property type="term" value="F:glycosyltransferase activity"/>
    <property type="evidence" value="ECO:0007669"/>
    <property type="project" value="InterPro"/>
</dbReference>
<gene>
    <name evidence="3" type="ORF">CIK84_06000</name>
</gene>
<protein>
    <recommendedName>
        <fullName evidence="2">Glycosyl transferase family 1 domain-containing protein</fullName>
    </recommendedName>
</protein>
<sequence>MSNDFSRVVIMANQVDRLGGVGRFVERMAVELFENGFDVELLGVNLAPENERVSVRRVEEIHVDSLWRAEAPENWSLRRRRDKLNPLRVRRNKLRGTLRAAGVARLSEKLQTWGPETVIICTQVFAMEHLWQAGYDPLNPRMPRVIGQYHGSYSMCVQTRDIRRVIRNYAEVEKFVCLTESDASKFRSAGLNNVGWIPNPVLRPVVNNDISKQNVFVALGRYDAQKSLDYIIRAWSRIEDKLPDWRVELYGEGPLEAKLQELISSLGVNRLSLMGKTDEVAEVLSLSKVHLLSSQYEGLPIAIVEASLAGVPTIAFDCAPGIRDLIIPDISGYVVKQNDVIELSERMYSLANLPETLESFSVAGMEHSQQYLPENVIEIWKDLFKELSN</sequence>
<evidence type="ECO:0000256" key="1">
    <source>
        <dbReference type="ARBA" id="ARBA00022679"/>
    </source>
</evidence>
<proteinExistence type="predicted"/>
<dbReference type="RefSeq" id="WP_102597768.1">
    <property type="nucleotide sequence ID" value="NZ_PNQX01000001.1"/>
</dbReference>
<dbReference type="Gene3D" id="3.40.50.2000">
    <property type="entry name" value="Glycogen Phosphorylase B"/>
    <property type="match status" value="2"/>
</dbReference>
<accession>A0A2N7S4S2</accession>
<dbReference type="EMBL" id="PNQX01000001">
    <property type="protein sequence ID" value="PMQ21124.1"/>
    <property type="molecule type" value="Genomic_DNA"/>
</dbReference>
<dbReference type="Proteomes" id="UP000235739">
    <property type="component" value="Unassembled WGS sequence"/>
</dbReference>
<dbReference type="AlphaFoldDB" id="A0A2N7S4S2"/>
<evidence type="ECO:0000313" key="3">
    <source>
        <dbReference type="EMBL" id="PMQ21124.1"/>
    </source>
</evidence>
<name>A0A2N7S4S2_9MICC</name>
<keyword evidence="1" id="KW-0808">Transferase</keyword>
<evidence type="ECO:0000313" key="4">
    <source>
        <dbReference type="Proteomes" id="UP000235739"/>
    </source>
</evidence>
<dbReference type="InterPro" id="IPR001296">
    <property type="entry name" value="Glyco_trans_1"/>
</dbReference>
<dbReference type="PANTHER" id="PTHR12526">
    <property type="entry name" value="GLYCOSYLTRANSFERASE"/>
    <property type="match status" value="1"/>
</dbReference>
<comment type="caution">
    <text evidence="3">The sequence shown here is derived from an EMBL/GenBank/DDBJ whole genome shotgun (WGS) entry which is preliminary data.</text>
</comment>
<dbReference type="SUPFAM" id="SSF53756">
    <property type="entry name" value="UDP-Glycosyltransferase/glycogen phosphorylase"/>
    <property type="match status" value="1"/>
</dbReference>
<evidence type="ECO:0000259" key="2">
    <source>
        <dbReference type="Pfam" id="PF00534"/>
    </source>
</evidence>
<feature type="domain" description="Glycosyl transferase family 1" evidence="2">
    <location>
        <begin position="211"/>
        <end position="363"/>
    </location>
</feature>
<reference evidence="3 4" key="1">
    <citation type="journal article" date="2017" name="Elife">
        <title>Extensive horizontal gene transfer in cheese-associated bacteria.</title>
        <authorList>
            <person name="Bonham K.S."/>
            <person name="Wolfe B.E."/>
            <person name="Dutton R.J."/>
        </authorList>
    </citation>
    <scope>NUCLEOTIDE SEQUENCE [LARGE SCALE GENOMIC DNA]</scope>
    <source>
        <strain evidence="3 4">JB182</strain>
    </source>
</reference>
<organism evidence="3 4">
    <name type="scientific">Glutamicibacter arilaitensis</name>
    <dbReference type="NCBI Taxonomy" id="256701"/>
    <lineage>
        <taxon>Bacteria</taxon>
        <taxon>Bacillati</taxon>
        <taxon>Actinomycetota</taxon>
        <taxon>Actinomycetes</taxon>
        <taxon>Micrococcales</taxon>
        <taxon>Micrococcaceae</taxon>
        <taxon>Glutamicibacter</taxon>
    </lineage>
</organism>
<dbReference type="PANTHER" id="PTHR12526:SF630">
    <property type="entry name" value="GLYCOSYLTRANSFERASE"/>
    <property type="match status" value="1"/>
</dbReference>